<organism evidence="6 7">
    <name type="scientific">Shewanella surugensis</name>
    <dbReference type="NCBI Taxonomy" id="212020"/>
    <lineage>
        <taxon>Bacteria</taxon>
        <taxon>Pseudomonadati</taxon>
        <taxon>Pseudomonadota</taxon>
        <taxon>Gammaproteobacteria</taxon>
        <taxon>Alteromonadales</taxon>
        <taxon>Shewanellaceae</taxon>
        <taxon>Shewanella</taxon>
    </lineage>
</organism>
<evidence type="ECO:0000256" key="3">
    <source>
        <dbReference type="ARBA" id="ARBA00023125"/>
    </source>
</evidence>
<dbReference type="EMBL" id="JAKIKS010000117">
    <property type="protein sequence ID" value="MCL1126936.1"/>
    <property type="molecule type" value="Genomic_DNA"/>
</dbReference>
<dbReference type="PANTHER" id="PTHR30118:SF15">
    <property type="entry name" value="TRANSCRIPTIONAL REGULATORY PROTEIN"/>
    <property type="match status" value="1"/>
</dbReference>
<keyword evidence="2" id="KW-0805">Transcription regulation</keyword>
<dbReference type="InterPro" id="IPR036390">
    <property type="entry name" value="WH_DNA-bd_sf"/>
</dbReference>
<keyword evidence="7" id="KW-1185">Reference proteome</keyword>
<dbReference type="SUPFAM" id="SSF46785">
    <property type="entry name" value="Winged helix' DNA-binding domain"/>
    <property type="match status" value="1"/>
</dbReference>
<dbReference type="PROSITE" id="PS50931">
    <property type="entry name" value="HTH_LYSR"/>
    <property type="match status" value="1"/>
</dbReference>
<dbReference type="Gene3D" id="3.40.190.10">
    <property type="entry name" value="Periplasmic binding protein-like II"/>
    <property type="match status" value="2"/>
</dbReference>
<evidence type="ECO:0000313" key="7">
    <source>
        <dbReference type="Proteomes" id="UP001203423"/>
    </source>
</evidence>
<proteinExistence type="inferred from homology"/>
<keyword evidence="3" id="KW-0238">DNA-binding</keyword>
<sequence>MNDINWRGVDLNLLLTFDAMMRFHSVSAASEYLHLGQPATSYNLKRLRQLLNDPLFERQGNIMVPTCRATEIAPKVTTILKLIKEEILPQNTFIPTSFEGTFSIGLSDYTEQIFGPNLFDELQKTAPKAKILFKSTDNNDAKQLIENNDIDIAVGVFSLLPTSLIRSFLYSERHVCMFDNQQMKITLPISRQEYLSTPQIIITGNNSLTTPVDITLQEQKKQRNVVLGTTRFLTARNMLSGRKLLAVMAELVGKTELIDDQITLCAPPIDIPDFNIDMISKKRDQAHPRMRWLTQLVKTQIQIKVADIRKQ</sequence>
<protein>
    <submittedName>
        <fullName evidence="6">LysR substrate-binding domain-containing protein</fullName>
    </submittedName>
</protein>
<dbReference type="PANTHER" id="PTHR30118">
    <property type="entry name" value="HTH-TYPE TRANSCRIPTIONAL REGULATOR LEUO-RELATED"/>
    <property type="match status" value="1"/>
</dbReference>
<dbReference type="Pfam" id="PF03466">
    <property type="entry name" value="LysR_substrate"/>
    <property type="match status" value="1"/>
</dbReference>
<evidence type="ECO:0000259" key="5">
    <source>
        <dbReference type="PROSITE" id="PS50931"/>
    </source>
</evidence>
<keyword evidence="4" id="KW-0804">Transcription</keyword>
<dbReference type="Gene3D" id="1.10.10.10">
    <property type="entry name" value="Winged helix-like DNA-binding domain superfamily/Winged helix DNA-binding domain"/>
    <property type="match status" value="1"/>
</dbReference>
<evidence type="ECO:0000256" key="2">
    <source>
        <dbReference type="ARBA" id="ARBA00023015"/>
    </source>
</evidence>
<dbReference type="Proteomes" id="UP001203423">
    <property type="component" value="Unassembled WGS sequence"/>
</dbReference>
<dbReference type="InterPro" id="IPR050389">
    <property type="entry name" value="LysR-type_TF"/>
</dbReference>
<comment type="similarity">
    <text evidence="1">Belongs to the LysR transcriptional regulatory family.</text>
</comment>
<gene>
    <name evidence="6" type="ORF">L2764_21275</name>
</gene>
<accession>A0ABT0LIH7</accession>
<dbReference type="PRINTS" id="PR00039">
    <property type="entry name" value="HTHLYSR"/>
</dbReference>
<dbReference type="InterPro" id="IPR005119">
    <property type="entry name" value="LysR_subst-bd"/>
</dbReference>
<comment type="caution">
    <text evidence="6">The sequence shown here is derived from an EMBL/GenBank/DDBJ whole genome shotgun (WGS) entry which is preliminary data.</text>
</comment>
<dbReference type="InterPro" id="IPR036388">
    <property type="entry name" value="WH-like_DNA-bd_sf"/>
</dbReference>
<dbReference type="Pfam" id="PF00126">
    <property type="entry name" value="HTH_1"/>
    <property type="match status" value="1"/>
</dbReference>
<dbReference type="InterPro" id="IPR000847">
    <property type="entry name" value="LysR_HTH_N"/>
</dbReference>
<evidence type="ECO:0000313" key="6">
    <source>
        <dbReference type="EMBL" id="MCL1126936.1"/>
    </source>
</evidence>
<dbReference type="RefSeq" id="WP_248942346.1">
    <property type="nucleotide sequence ID" value="NZ_JAKIKS010000117.1"/>
</dbReference>
<evidence type="ECO:0000256" key="1">
    <source>
        <dbReference type="ARBA" id="ARBA00009437"/>
    </source>
</evidence>
<feature type="domain" description="HTH lysR-type" evidence="5">
    <location>
        <begin position="9"/>
        <end position="66"/>
    </location>
</feature>
<reference evidence="6 7" key="1">
    <citation type="submission" date="2022-01" db="EMBL/GenBank/DDBJ databases">
        <title>Whole genome-based taxonomy of the Shewanellaceae.</title>
        <authorList>
            <person name="Martin-Rodriguez A.J."/>
        </authorList>
    </citation>
    <scope>NUCLEOTIDE SEQUENCE [LARGE SCALE GENOMIC DNA]</scope>
    <source>
        <strain evidence="6 7">DSM 17177</strain>
    </source>
</reference>
<dbReference type="SUPFAM" id="SSF53850">
    <property type="entry name" value="Periplasmic binding protein-like II"/>
    <property type="match status" value="1"/>
</dbReference>
<name>A0ABT0LIH7_9GAMM</name>
<evidence type="ECO:0000256" key="4">
    <source>
        <dbReference type="ARBA" id="ARBA00023163"/>
    </source>
</evidence>